<reference evidence="2 3" key="1">
    <citation type="submission" date="2014-04" db="EMBL/GenBank/DDBJ databases">
        <authorList>
            <consortium name="DOE Joint Genome Institute"/>
            <person name="Kuo A."/>
            <person name="Gay G."/>
            <person name="Dore J."/>
            <person name="Kohler A."/>
            <person name="Nagy L.G."/>
            <person name="Floudas D."/>
            <person name="Copeland A."/>
            <person name="Barry K.W."/>
            <person name="Cichocki N."/>
            <person name="Veneault-Fourrey C."/>
            <person name="LaButti K."/>
            <person name="Lindquist E.A."/>
            <person name="Lipzen A."/>
            <person name="Lundell T."/>
            <person name="Morin E."/>
            <person name="Murat C."/>
            <person name="Sun H."/>
            <person name="Tunlid A."/>
            <person name="Henrissat B."/>
            <person name="Grigoriev I.V."/>
            <person name="Hibbett D.S."/>
            <person name="Martin F."/>
            <person name="Nordberg H.P."/>
            <person name="Cantor M.N."/>
            <person name="Hua S.X."/>
        </authorList>
    </citation>
    <scope>NUCLEOTIDE SEQUENCE [LARGE SCALE GENOMIC DNA]</scope>
    <source>
        <strain evidence="3">h7</strain>
    </source>
</reference>
<protein>
    <recommendedName>
        <fullName evidence="4">Zn(2)-C6 fungal-type domain-containing protein</fullName>
    </recommendedName>
</protein>
<feature type="region of interest" description="Disordered" evidence="1">
    <location>
        <begin position="637"/>
        <end position="678"/>
    </location>
</feature>
<feature type="region of interest" description="Disordered" evidence="1">
    <location>
        <begin position="1"/>
        <end position="70"/>
    </location>
</feature>
<name>A0A0C3CBC0_HEBCY</name>
<feature type="compositionally biased region" description="Polar residues" evidence="1">
    <location>
        <begin position="444"/>
        <end position="481"/>
    </location>
</feature>
<feature type="compositionally biased region" description="Low complexity" evidence="1">
    <location>
        <begin position="26"/>
        <end position="40"/>
    </location>
</feature>
<dbReference type="HOGENOM" id="CLU_021108_4_1_1"/>
<evidence type="ECO:0008006" key="4">
    <source>
        <dbReference type="Google" id="ProtNLM"/>
    </source>
</evidence>
<feature type="region of interest" description="Disordered" evidence="1">
    <location>
        <begin position="716"/>
        <end position="763"/>
    </location>
</feature>
<accession>A0A0C3CBC0</accession>
<keyword evidence="3" id="KW-1185">Reference proteome</keyword>
<feature type="compositionally biased region" description="Polar residues" evidence="1">
    <location>
        <begin position="52"/>
        <end position="70"/>
    </location>
</feature>
<dbReference type="Proteomes" id="UP000053424">
    <property type="component" value="Unassembled WGS sequence"/>
</dbReference>
<feature type="compositionally biased region" description="Polar residues" evidence="1">
    <location>
        <begin position="648"/>
        <end position="663"/>
    </location>
</feature>
<gene>
    <name evidence="2" type="ORF">M413DRAFT_445683</name>
</gene>
<organism evidence="2 3">
    <name type="scientific">Hebeloma cylindrosporum</name>
    <dbReference type="NCBI Taxonomy" id="76867"/>
    <lineage>
        <taxon>Eukaryota</taxon>
        <taxon>Fungi</taxon>
        <taxon>Dikarya</taxon>
        <taxon>Basidiomycota</taxon>
        <taxon>Agaricomycotina</taxon>
        <taxon>Agaricomycetes</taxon>
        <taxon>Agaricomycetidae</taxon>
        <taxon>Agaricales</taxon>
        <taxon>Agaricineae</taxon>
        <taxon>Hymenogastraceae</taxon>
        <taxon>Hebeloma</taxon>
    </lineage>
</organism>
<evidence type="ECO:0000313" key="2">
    <source>
        <dbReference type="EMBL" id="KIM40911.1"/>
    </source>
</evidence>
<dbReference type="STRING" id="686832.A0A0C3CBC0"/>
<evidence type="ECO:0000256" key="1">
    <source>
        <dbReference type="SAM" id="MobiDB-lite"/>
    </source>
</evidence>
<dbReference type="AlphaFoldDB" id="A0A0C3CBC0"/>
<feature type="compositionally biased region" description="Polar residues" evidence="1">
    <location>
        <begin position="123"/>
        <end position="143"/>
    </location>
</feature>
<proteinExistence type="predicted"/>
<feature type="region of interest" description="Disordered" evidence="1">
    <location>
        <begin position="444"/>
        <end position="484"/>
    </location>
</feature>
<feature type="region of interest" description="Disordered" evidence="1">
    <location>
        <begin position="93"/>
        <end position="143"/>
    </location>
</feature>
<sequence>MAKRKRGTNKNIQNINEAHGYPQIEANQLSSSSNALLPSPRNDQGAVARSASDGSQVENPSPTSASLFQTPDSVAISGGQFNSTLGHHVTINLNQGTSEGSSGERSSRVTLTPVPSTPPGQPFPSTARVNSPCSPEATPSTGISISVESNPGGQIEVTPQKSNEIYERHLWLKGRGFPLWIPEPNKRLPRVYRKKGISIGDVGIIKPSGAFSFLFNICVPSDNPINPRLLPEGFAPISPPLDALDIGEFDEFNPGSYLASSSIEKSQSESDARGLVFETSASEGAILTMPEGAVAYDLENVPAFRDYVAANVEKWYKFVNGVRGREAKNGDVRLVIGCDKATSWGMAALANVTQHKVSQLKFKATEDSRVSSNRPPYTWDYSGMAEVRVGPDVREVNALRSNDDPFDDTPPSDEEFSNQCLFIRTLNATLNDEAWKALNDSLGSTNVLDSSPSSRTISPETPPRSQRNTYNTSFNTPQSSPERPFFGTQRSPIHPIQALRLTDEGAIQHHGDAAPFRFDRLDSSTLPSRIPHHRHSTDSDTQESRVAISTTPGAITYHPSDALNKLLLTKFPECKLVITEDRDWYTMVKEGEEGLPRPDQLLERIQSARDIRMENGILFLERKLEGPKLPVVAENLLDSSEREKTDESNTLASGHQGSITTAKNPFGPPPQEQRKPCSNCRKMGFKCRAASNEGERMCQQCIDRGLETCQAPQSLLRPLGPVLSPKRRPVPKPSPMLPATSGSGTTSKKDGDGVQSPRPNPIT</sequence>
<evidence type="ECO:0000313" key="3">
    <source>
        <dbReference type="Proteomes" id="UP000053424"/>
    </source>
</evidence>
<dbReference type="OrthoDB" id="2662290at2759"/>
<dbReference type="EMBL" id="KN831781">
    <property type="protein sequence ID" value="KIM40911.1"/>
    <property type="molecule type" value="Genomic_DNA"/>
</dbReference>
<reference evidence="3" key="2">
    <citation type="submission" date="2015-01" db="EMBL/GenBank/DDBJ databases">
        <title>Evolutionary Origins and Diversification of the Mycorrhizal Mutualists.</title>
        <authorList>
            <consortium name="DOE Joint Genome Institute"/>
            <consortium name="Mycorrhizal Genomics Consortium"/>
            <person name="Kohler A."/>
            <person name="Kuo A."/>
            <person name="Nagy L.G."/>
            <person name="Floudas D."/>
            <person name="Copeland A."/>
            <person name="Barry K.W."/>
            <person name="Cichocki N."/>
            <person name="Veneault-Fourrey C."/>
            <person name="LaButti K."/>
            <person name="Lindquist E.A."/>
            <person name="Lipzen A."/>
            <person name="Lundell T."/>
            <person name="Morin E."/>
            <person name="Murat C."/>
            <person name="Riley R."/>
            <person name="Ohm R."/>
            <person name="Sun H."/>
            <person name="Tunlid A."/>
            <person name="Henrissat B."/>
            <person name="Grigoriev I.V."/>
            <person name="Hibbett D.S."/>
            <person name="Martin F."/>
        </authorList>
    </citation>
    <scope>NUCLEOTIDE SEQUENCE [LARGE SCALE GENOMIC DNA]</scope>
    <source>
        <strain evidence="3">h7</strain>
    </source>
</reference>